<feature type="domain" description="Protein kinase" evidence="10">
    <location>
        <begin position="217"/>
        <end position="478"/>
    </location>
</feature>
<dbReference type="PROSITE" id="PS00108">
    <property type="entry name" value="PROTEIN_KINASE_ST"/>
    <property type="match status" value="1"/>
</dbReference>
<dbReference type="PANTHER" id="PTHR43671:SF98">
    <property type="entry name" value="SERINE_THREONINE-PROTEIN KINASE NEK11"/>
    <property type="match status" value="1"/>
</dbReference>
<dbReference type="GO" id="GO:0005634">
    <property type="term" value="C:nucleus"/>
    <property type="evidence" value="ECO:0007669"/>
    <property type="project" value="TreeGrafter"/>
</dbReference>
<gene>
    <name evidence="11" type="ORF">CSOL1703_00005551</name>
</gene>
<organism evidence="11 12">
    <name type="scientific">Clonostachys solani</name>
    <dbReference type="NCBI Taxonomy" id="160281"/>
    <lineage>
        <taxon>Eukaryota</taxon>
        <taxon>Fungi</taxon>
        <taxon>Dikarya</taxon>
        <taxon>Ascomycota</taxon>
        <taxon>Pezizomycotina</taxon>
        <taxon>Sordariomycetes</taxon>
        <taxon>Hypocreomycetidae</taxon>
        <taxon>Hypocreales</taxon>
        <taxon>Bionectriaceae</taxon>
        <taxon>Clonostachys</taxon>
    </lineage>
</organism>
<sequence>MEHLDSENVLAIVRTSNETSFWLDNELQVSPEWKAPGIVDGCIVIRLQDTPRTSAGVVFGTGEDCEVVITELEDSVSRQGTSLPNTFERVHFSIGLNHEYRLVARDLTGGQGIRVIYNGSENNPGDLRYAEWILAGPDVPDLYQQLPSSPGELDRPRLMIVVKDEKTFEVFPGKALQGLRARAMQAQLFRQGNDPNGLLSQLVPVTVPRCSDSDDKILIEKVIGGGGFGIAIHRWNPHTGEQHVVKRPKSPLDESSRERWKQEVRFMDLLRHPHIVEFMGANFDATPFITMEYVALGSLRKLKDVTRIEAMIILRQCTSALSFLHDHEPAIIHRDVKPENILVQQRARGGAHGDMIVKLCDFGLAREIPRGTINDRVGSRPYEPPEHYPRGGLKLPLGVKMDVWCMGLVTFELVSRIRPVLSLRSLRGVGGNPMHDRIVEDLNRFAKDDNQGDFRILKQMLVLDPEDRISAKAAHGWAEGMALSAFEQAQTPPTEPGAAVQGQDQPLVDQDQPLVDQVDLLASDEMSSLSLRPTKRKRQ</sequence>
<feature type="region of interest" description="Disordered" evidence="9">
    <location>
        <begin position="488"/>
        <end position="512"/>
    </location>
</feature>
<comment type="caution">
    <text evidence="11">The sequence shown here is derived from an EMBL/GenBank/DDBJ whole genome shotgun (WGS) entry which is preliminary data.</text>
</comment>
<dbReference type="Gene3D" id="1.10.510.10">
    <property type="entry name" value="Transferase(Phosphotransferase) domain 1"/>
    <property type="match status" value="1"/>
</dbReference>
<dbReference type="GO" id="GO:0005524">
    <property type="term" value="F:ATP binding"/>
    <property type="evidence" value="ECO:0007669"/>
    <property type="project" value="UniProtKB-KW"/>
</dbReference>
<evidence type="ECO:0000256" key="1">
    <source>
        <dbReference type="ARBA" id="ARBA00012513"/>
    </source>
</evidence>
<comment type="catalytic activity">
    <reaction evidence="8">
        <text>L-seryl-[protein] + ATP = O-phospho-L-seryl-[protein] + ADP + H(+)</text>
        <dbReference type="Rhea" id="RHEA:17989"/>
        <dbReference type="Rhea" id="RHEA-COMP:9863"/>
        <dbReference type="Rhea" id="RHEA-COMP:11604"/>
        <dbReference type="ChEBI" id="CHEBI:15378"/>
        <dbReference type="ChEBI" id="CHEBI:29999"/>
        <dbReference type="ChEBI" id="CHEBI:30616"/>
        <dbReference type="ChEBI" id="CHEBI:83421"/>
        <dbReference type="ChEBI" id="CHEBI:456216"/>
        <dbReference type="EC" id="2.7.11.1"/>
    </reaction>
</comment>
<feature type="compositionally biased region" description="Low complexity" evidence="9">
    <location>
        <begin position="500"/>
        <end position="512"/>
    </location>
</feature>
<dbReference type="EMBL" id="CABFOC020000045">
    <property type="protein sequence ID" value="CAH0053675.1"/>
    <property type="molecule type" value="Genomic_DNA"/>
</dbReference>
<dbReference type="CDD" id="cd00180">
    <property type="entry name" value="PKc"/>
    <property type="match status" value="1"/>
</dbReference>
<dbReference type="AlphaFoldDB" id="A0A9N9ZEB0"/>
<dbReference type="EC" id="2.7.11.1" evidence="1"/>
<evidence type="ECO:0000313" key="11">
    <source>
        <dbReference type="EMBL" id="CAH0053675.1"/>
    </source>
</evidence>
<accession>A0A9N9ZEB0</accession>
<dbReference type="InterPro" id="IPR008271">
    <property type="entry name" value="Ser/Thr_kinase_AS"/>
</dbReference>
<evidence type="ECO:0000256" key="2">
    <source>
        <dbReference type="ARBA" id="ARBA00022527"/>
    </source>
</evidence>
<evidence type="ECO:0000256" key="8">
    <source>
        <dbReference type="ARBA" id="ARBA00048679"/>
    </source>
</evidence>
<evidence type="ECO:0000256" key="7">
    <source>
        <dbReference type="ARBA" id="ARBA00047899"/>
    </source>
</evidence>
<keyword evidence="12" id="KW-1185">Reference proteome</keyword>
<keyword evidence="3" id="KW-0808">Transferase</keyword>
<reference evidence="12" key="1">
    <citation type="submission" date="2019-06" db="EMBL/GenBank/DDBJ databases">
        <authorList>
            <person name="Broberg M."/>
        </authorList>
    </citation>
    <scope>NUCLEOTIDE SEQUENCE [LARGE SCALE GENOMIC DNA]</scope>
</reference>
<dbReference type="SUPFAM" id="SSF56112">
    <property type="entry name" value="Protein kinase-like (PK-like)"/>
    <property type="match status" value="1"/>
</dbReference>
<keyword evidence="2" id="KW-0723">Serine/threonine-protein kinase</keyword>
<dbReference type="InterPro" id="IPR000719">
    <property type="entry name" value="Prot_kinase_dom"/>
</dbReference>
<dbReference type="GO" id="GO:0004674">
    <property type="term" value="F:protein serine/threonine kinase activity"/>
    <property type="evidence" value="ECO:0007669"/>
    <property type="project" value="UniProtKB-KW"/>
</dbReference>
<dbReference type="Proteomes" id="UP000775872">
    <property type="component" value="Unassembled WGS sequence"/>
</dbReference>
<evidence type="ECO:0000256" key="5">
    <source>
        <dbReference type="ARBA" id="ARBA00022777"/>
    </source>
</evidence>
<dbReference type="InterPro" id="IPR050660">
    <property type="entry name" value="NEK_Ser/Thr_kinase"/>
</dbReference>
<evidence type="ECO:0000256" key="9">
    <source>
        <dbReference type="SAM" id="MobiDB-lite"/>
    </source>
</evidence>
<evidence type="ECO:0000256" key="4">
    <source>
        <dbReference type="ARBA" id="ARBA00022741"/>
    </source>
</evidence>
<evidence type="ECO:0000313" key="12">
    <source>
        <dbReference type="Proteomes" id="UP000775872"/>
    </source>
</evidence>
<dbReference type="SMART" id="SM00220">
    <property type="entry name" value="S_TKc"/>
    <property type="match status" value="1"/>
</dbReference>
<name>A0A9N9ZEB0_9HYPO</name>
<dbReference type="PANTHER" id="PTHR43671">
    <property type="entry name" value="SERINE/THREONINE-PROTEIN KINASE NEK"/>
    <property type="match status" value="1"/>
</dbReference>
<evidence type="ECO:0000259" key="10">
    <source>
        <dbReference type="PROSITE" id="PS50011"/>
    </source>
</evidence>
<evidence type="ECO:0000256" key="3">
    <source>
        <dbReference type="ARBA" id="ARBA00022679"/>
    </source>
</evidence>
<keyword evidence="6" id="KW-0067">ATP-binding</keyword>
<dbReference type="Pfam" id="PF00069">
    <property type="entry name" value="Pkinase"/>
    <property type="match status" value="1"/>
</dbReference>
<comment type="catalytic activity">
    <reaction evidence="7">
        <text>L-threonyl-[protein] + ATP = O-phospho-L-threonyl-[protein] + ADP + H(+)</text>
        <dbReference type="Rhea" id="RHEA:46608"/>
        <dbReference type="Rhea" id="RHEA-COMP:11060"/>
        <dbReference type="Rhea" id="RHEA-COMP:11605"/>
        <dbReference type="ChEBI" id="CHEBI:15378"/>
        <dbReference type="ChEBI" id="CHEBI:30013"/>
        <dbReference type="ChEBI" id="CHEBI:30616"/>
        <dbReference type="ChEBI" id="CHEBI:61977"/>
        <dbReference type="ChEBI" id="CHEBI:456216"/>
        <dbReference type="EC" id="2.7.11.1"/>
    </reaction>
</comment>
<evidence type="ECO:0000256" key="6">
    <source>
        <dbReference type="ARBA" id="ARBA00022840"/>
    </source>
</evidence>
<dbReference type="PROSITE" id="PS50011">
    <property type="entry name" value="PROTEIN_KINASE_DOM"/>
    <property type="match status" value="1"/>
</dbReference>
<proteinExistence type="predicted"/>
<dbReference type="Gene3D" id="3.30.200.20">
    <property type="entry name" value="Phosphorylase Kinase, domain 1"/>
    <property type="match status" value="1"/>
</dbReference>
<reference evidence="11 12" key="2">
    <citation type="submission" date="2021-10" db="EMBL/GenBank/DDBJ databases">
        <authorList>
            <person name="Piombo E."/>
        </authorList>
    </citation>
    <scope>NUCLEOTIDE SEQUENCE [LARGE SCALE GENOMIC DNA]</scope>
</reference>
<protein>
    <recommendedName>
        <fullName evidence="1">non-specific serine/threonine protein kinase</fullName>
        <ecNumber evidence="1">2.7.11.1</ecNumber>
    </recommendedName>
</protein>
<keyword evidence="4" id="KW-0547">Nucleotide-binding</keyword>
<keyword evidence="5" id="KW-0418">Kinase</keyword>
<dbReference type="InterPro" id="IPR011009">
    <property type="entry name" value="Kinase-like_dom_sf"/>
</dbReference>
<dbReference type="OrthoDB" id="10252171at2759"/>